<evidence type="ECO:0000313" key="2">
    <source>
        <dbReference type="Proteomes" id="UP000321899"/>
    </source>
</evidence>
<protein>
    <submittedName>
        <fullName evidence="1">Uncharacterized protein</fullName>
    </submittedName>
</protein>
<comment type="caution">
    <text evidence="1">The sequence shown here is derived from an EMBL/GenBank/DDBJ whole genome shotgun (WGS) entry which is preliminary data.</text>
</comment>
<keyword evidence="2" id="KW-1185">Reference proteome</keyword>
<accession>A0A5S5MC57</accession>
<dbReference type="Proteomes" id="UP000321899">
    <property type="component" value="Unassembled WGS sequence"/>
</dbReference>
<name>A0A5S5MC57_9BACT</name>
<evidence type="ECO:0000313" key="1">
    <source>
        <dbReference type="EMBL" id="TYT73261.1"/>
    </source>
</evidence>
<sequence length="212" mass="23424">MAIFLMNQKKRLPLRYPHGAKNAVLPPPPRPLQLWDVVDGWIVYWLDEASNKARLVIPSSRRFRNNSYATIEELVPGIEPTVPLDGADPYTGKHNTEFLKVKRPDGGNLSNPGNRIGNLMAAENAMWPNIQELTQLLHSDLHRIDAADTSGGGHTFASIAAAHGYTVISSSQHGTHHCVAYRTNNFYVPIAYSKEFTAYVIAIRELPISGAG</sequence>
<proteinExistence type="predicted"/>
<reference evidence="1 2" key="1">
    <citation type="submission" date="2019-06" db="EMBL/GenBank/DDBJ databases">
        <title>Desulfobotulus mexicanus sp. nov., a novel sulfate-reducing bacterium isolated from the sediment of an alkaline crater lake in Mexico.</title>
        <authorList>
            <person name="Hirschler-Rea A."/>
        </authorList>
    </citation>
    <scope>NUCLEOTIDE SEQUENCE [LARGE SCALE GENOMIC DNA]</scope>
    <source>
        <strain evidence="1 2">PAR22N</strain>
    </source>
</reference>
<dbReference type="AlphaFoldDB" id="A0A5S5MC57"/>
<gene>
    <name evidence="1" type="ORF">FIM25_16105</name>
</gene>
<dbReference type="RefSeq" id="WP_139450882.1">
    <property type="nucleotide sequence ID" value="NZ_VDMB01000039.1"/>
</dbReference>
<dbReference type="EMBL" id="VDMB01000039">
    <property type="protein sequence ID" value="TYT73261.1"/>
    <property type="molecule type" value="Genomic_DNA"/>
</dbReference>
<organism evidence="1 2">
    <name type="scientific">Desulfobotulus mexicanus</name>
    <dbReference type="NCBI Taxonomy" id="2586642"/>
    <lineage>
        <taxon>Bacteria</taxon>
        <taxon>Pseudomonadati</taxon>
        <taxon>Thermodesulfobacteriota</taxon>
        <taxon>Desulfobacteria</taxon>
        <taxon>Desulfobacterales</taxon>
        <taxon>Desulfobacteraceae</taxon>
        <taxon>Desulfobotulus</taxon>
    </lineage>
</organism>